<reference evidence="5 6" key="1">
    <citation type="journal article" date="2013" name="ISME J.">
        <title>Comparative genomics of pathogenic lineages of Vibrio nigripulchritudo identifies virulence-associated traits.</title>
        <authorList>
            <person name="Goudenege D."/>
            <person name="Labreuche Y."/>
            <person name="Krin E."/>
            <person name="Ansquer D."/>
            <person name="Mangenot S."/>
            <person name="Calteau A."/>
            <person name="Medigue C."/>
            <person name="Mazel D."/>
            <person name="Polz M.F."/>
            <person name="Le Roux F."/>
        </authorList>
    </citation>
    <scope>NUCLEOTIDE SEQUENCE [LARGE SCALE GENOMIC DNA]</scope>
    <source>
        <strain evidence="5 6">SOn1</strain>
    </source>
</reference>
<dbReference type="Proteomes" id="UP000018211">
    <property type="component" value="Unassembled WGS sequence"/>
</dbReference>
<gene>
    <name evidence="5" type="ORF">VIBNISOn1_1690012</name>
</gene>
<dbReference type="GO" id="GO:0004066">
    <property type="term" value="F:asparagine synthase (glutamine-hydrolyzing) activity"/>
    <property type="evidence" value="ECO:0007669"/>
    <property type="project" value="UniProtKB-EC"/>
</dbReference>
<dbReference type="InterPro" id="IPR014729">
    <property type="entry name" value="Rossmann-like_a/b/a_fold"/>
</dbReference>
<proteinExistence type="predicted"/>
<evidence type="ECO:0000256" key="2">
    <source>
        <dbReference type="ARBA" id="ARBA00012737"/>
    </source>
</evidence>
<dbReference type="InterPro" id="IPR051786">
    <property type="entry name" value="ASN_synthetase/amidase"/>
</dbReference>
<dbReference type="GO" id="GO:0006529">
    <property type="term" value="P:asparagine biosynthetic process"/>
    <property type="evidence" value="ECO:0007669"/>
    <property type="project" value="InterPro"/>
</dbReference>
<name>A0AAV2VP61_9VIBR</name>
<accession>A0AAV2VP61</accession>
<dbReference type="Gene3D" id="3.40.50.620">
    <property type="entry name" value="HUPs"/>
    <property type="match status" value="1"/>
</dbReference>
<comment type="pathway">
    <text evidence="1">Amino-acid biosynthesis; L-asparagine biosynthesis; L-asparagine from L-aspartate (L-Gln route): step 1/1.</text>
</comment>
<dbReference type="AlphaFoldDB" id="A0AAV2VP61"/>
<evidence type="ECO:0000256" key="1">
    <source>
        <dbReference type="ARBA" id="ARBA00005187"/>
    </source>
</evidence>
<dbReference type="PANTHER" id="PTHR43284:SF1">
    <property type="entry name" value="ASPARAGINE SYNTHETASE"/>
    <property type="match status" value="1"/>
</dbReference>
<comment type="catalytic activity">
    <reaction evidence="3">
        <text>L-aspartate + L-glutamine + ATP + H2O = L-asparagine + L-glutamate + AMP + diphosphate + H(+)</text>
        <dbReference type="Rhea" id="RHEA:12228"/>
        <dbReference type="ChEBI" id="CHEBI:15377"/>
        <dbReference type="ChEBI" id="CHEBI:15378"/>
        <dbReference type="ChEBI" id="CHEBI:29985"/>
        <dbReference type="ChEBI" id="CHEBI:29991"/>
        <dbReference type="ChEBI" id="CHEBI:30616"/>
        <dbReference type="ChEBI" id="CHEBI:33019"/>
        <dbReference type="ChEBI" id="CHEBI:58048"/>
        <dbReference type="ChEBI" id="CHEBI:58359"/>
        <dbReference type="ChEBI" id="CHEBI:456215"/>
        <dbReference type="EC" id="6.3.5.4"/>
    </reaction>
</comment>
<dbReference type="InterPro" id="IPR029055">
    <property type="entry name" value="Ntn_hydrolases_N"/>
</dbReference>
<dbReference type="Pfam" id="PF00733">
    <property type="entry name" value="Asn_synthase"/>
    <property type="match status" value="1"/>
</dbReference>
<evidence type="ECO:0000259" key="4">
    <source>
        <dbReference type="Pfam" id="PF00733"/>
    </source>
</evidence>
<feature type="domain" description="Asparagine synthetase" evidence="4">
    <location>
        <begin position="219"/>
        <end position="295"/>
    </location>
</feature>
<dbReference type="EMBL" id="CAOF01000078">
    <property type="protein sequence ID" value="CCO46167.1"/>
    <property type="molecule type" value="Genomic_DNA"/>
</dbReference>
<evidence type="ECO:0000313" key="6">
    <source>
        <dbReference type="Proteomes" id="UP000018211"/>
    </source>
</evidence>
<dbReference type="Gene3D" id="3.60.20.10">
    <property type="entry name" value="Glutamine Phosphoribosylpyrophosphate, subunit 1, domain 1"/>
    <property type="match status" value="1"/>
</dbReference>
<sequence length="554" mass="63367">MGVLLSVYSDKKFNEDQALLVEQAVKLIESYGKKEVRCFQNDKVLIAQWDFNAYKQAAWLQNDTQIASLVGHPLISDNRTDDLQCLAESHLLSSNLSESEGAFCFVKYTPHNHHLTIATDPLGLRPFFVMEYKGLKIISSRVSVFKELGLELTANADALTEYATLGYYLLNHTPYLEVTCSYPSEIISLKPDEEQRSHYFDWVELAKQNLTMKQAVSNIDRAFKRCCDKYLSVDQNVISTLSGGLDSRTIATELRRRNANVKAFNFSRQKTQDLACAIAYAEHQSIDLDIIEVSDTQKASVEDRLGKHWQSELKNTPTNIERPQLSWSGNGGSVGIGLIYYSEPLYQAALTGDPEILVDAYLEQQYAYLPESIVEDAQQLQDNLRKNILKSLEPLSDLPLEKAYQLFLFLNDQHHHLSIPFEEITTFKMEFCLPMYSWKVLAAPLGLPVEEVRKHKFYLQWLHHSYPQATQVAWQAYPGHIPCPHPMPDIDQWQMASDKRTAASEVIATWKKAYRFKSHQLLKKSRISVLCILHLLGLKNARPQLNVVNKLIHW</sequence>
<organism evidence="5 6">
    <name type="scientific">Vibrio nigripulchritudo SOn1</name>
    <dbReference type="NCBI Taxonomy" id="1238450"/>
    <lineage>
        <taxon>Bacteria</taxon>
        <taxon>Pseudomonadati</taxon>
        <taxon>Pseudomonadota</taxon>
        <taxon>Gammaproteobacteria</taxon>
        <taxon>Vibrionales</taxon>
        <taxon>Vibrionaceae</taxon>
        <taxon>Vibrio</taxon>
    </lineage>
</organism>
<dbReference type="EC" id="6.3.5.4" evidence="2"/>
<protein>
    <recommendedName>
        <fullName evidence="2">asparagine synthase (glutamine-hydrolyzing)</fullName>
        <ecNumber evidence="2">6.3.5.4</ecNumber>
    </recommendedName>
</protein>
<dbReference type="SUPFAM" id="SSF56235">
    <property type="entry name" value="N-terminal nucleophile aminohydrolases (Ntn hydrolases)"/>
    <property type="match status" value="1"/>
</dbReference>
<evidence type="ECO:0000313" key="5">
    <source>
        <dbReference type="EMBL" id="CCO46167.1"/>
    </source>
</evidence>
<comment type="caution">
    <text evidence="5">The sequence shown here is derived from an EMBL/GenBank/DDBJ whole genome shotgun (WGS) entry which is preliminary data.</text>
</comment>
<dbReference type="SUPFAM" id="SSF52402">
    <property type="entry name" value="Adenine nucleotide alpha hydrolases-like"/>
    <property type="match status" value="1"/>
</dbReference>
<dbReference type="InterPro" id="IPR001962">
    <property type="entry name" value="Asn_synthase"/>
</dbReference>
<dbReference type="RefSeq" id="WP_022611389.1">
    <property type="nucleotide sequence ID" value="NZ_LK391965.1"/>
</dbReference>
<dbReference type="PANTHER" id="PTHR43284">
    <property type="entry name" value="ASPARAGINE SYNTHETASE (GLUTAMINE-HYDROLYZING)"/>
    <property type="match status" value="1"/>
</dbReference>
<evidence type="ECO:0000256" key="3">
    <source>
        <dbReference type="ARBA" id="ARBA00048741"/>
    </source>
</evidence>